<accession>A0A936Z003</accession>
<keyword evidence="2" id="KW-1185">Reference proteome</keyword>
<evidence type="ECO:0000313" key="2">
    <source>
        <dbReference type="Proteomes" id="UP000599109"/>
    </source>
</evidence>
<dbReference type="RefSeq" id="WP_201675009.1">
    <property type="nucleotide sequence ID" value="NZ_JAEQNE010000003.1"/>
</dbReference>
<proteinExistence type="predicted"/>
<protein>
    <submittedName>
        <fullName evidence="1">Uncharacterized protein</fullName>
    </submittedName>
</protein>
<sequence length="75" mass="7535">MGNAQAFALACIAAAGCYAAQVRADVVTDWNTVAGDLVAQAMGRRIGALAAERVARAPRDGQAVVQGSAAPGAHR</sequence>
<gene>
    <name evidence="1" type="ORF">JJ685_14665</name>
</gene>
<organism evidence="1 2">
    <name type="scientific">Ramlibacter monticola</name>
    <dbReference type="NCBI Taxonomy" id="1926872"/>
    <lineage>
        <taxon>Bacteria</taxon>
        <taxon>Pseudomonadati</taxon>
        <taxon>Pseudomonadota</taxon>
        <taxon>Betaproteobacteria</taxon>
        <taxon>Burkholderiales</taxon>
        <taxon>Comamonadaceae</taxon>
        <taxon>Ramlibacter</taxon>
    </lineage>
</organism>
<reference evidence="1 2" key="1">
    <citation type="journal article" date="2017" name="Int. J. Syst. Evol. Microbiol.">
        <title>Ramlibacter monticola sp. nov., isolated from forest soil.</title>
        <authorList>
            <person name="Chaudhary D.K."/>
            <person name="Kim J."/>
        </authorList>
    </citation>
    <scope>NUCLEOTIDE SEQUENCE [LARGE SCALE GENOMIC DNA]</scope>
    <source>
        <strain evidence="1 2">KACC 19175</strain>
    </source>
</reference>
<dbReference type="EMBL" id="JAEQNE010000003">
    <property type="protein sequence ID" value="MBL0392379.1"/>
    <property type="molecule type" value="Genomic_DNA"/>
</dbReference>
<name>A0A936Z003_9BURK</name>
<dbReference type="Proteomes" id="UP000599109">
    <property type="component" value="Unassembled WGS sequence"/>
</dbReference>
<dbReference type="AlphaFoldDB" id="A0A936Z003"/>
<evidence type="ECO:0000313" key="1">
    <source>
        <dbReference type="EMBL" id="MBL0392379.1"/>
    </source>
</evidence>
<comment type="caution">
    <text evidence="1">The sequence shown here is derived from an EMBL/GenBank/DDBJ whole genome shotgun (WGS) entry which is preliminary data.</text>
</comment>